<dbReference type="AlphaFoldDB" id="A0A518CZ34"/>
<dbReference type="Pfam" id="PF18911">
    <property type="entry name" value="PKD_4"/>
    <property type="match status" value="1"/>
</dbReference>
<dbReference type="EC" id="1.1.5.2" evidence="3"/>
<dbReference type="PANTHER" id="PTHR19328">
    <property type="entry name" value="HEDGEHOG-INTERACTING PROTEIN"/>
    <property type="match status" value="1"/>
</dbReference>
<dbReference type="PANTHER" id="PTHR19328:SF13">
    <property type="entry name" value="HIPL1 PROTEIN"/>
    <property type="match status" value="1"/>
</dbReference>
<dbReference type="SUPFAM" id="SSF49299">
    <property type="entry name" value="PKD domain"/>
    <property type="match status" value="1"/>
</dbReference>
<dbReference type="EMBL" id="CP036290">
    <property type="protein sequence ID" value="QDU84491.1"/>
    <property type="molecule type" value="Genomic_DNA"/>
</dbReference>
<dbReference type="GO" id="GO:0008876">
    <property type="term" value="F:quinoprotein glucose dehydrogenase activity"/>
    <property type="evidence" value="ECO:0007669"/>
    <property type="project" value="UniProtKB-EC"/>
</dbReference>
<feature type="domain" description="PKD" evidence="2">
    <location>
        <begin position="510"/>
        <end position="580"/>
    </location>
</feature>
<dbReference type="InterPro" id="IPR012938">
    <property type="entry name" value="Glc/Sorbosone_DH"/>
</dbReference>
<dbReference type="InterPro" id="IPR013783">
    <property type="entry name" value="Ig-like_fold"/>
</dbReference>
<keyword evidence="3" id="KW-0560">Oxidoreductase</keyword>
<gene>
    <name evidence="3" type="primary">gdhB</name>
    <name evidence="3" type="ORF">Pla163_16010</name>
</gene>
<feature type="chain" id="PRO_5021811113" evidence="1">
    <location>
        <begin position="32"/>
        <end position="1172"/>
    </location>
</feature>
<accession>A0A518CZ34</accession>
<dbReference type="OrthoDB" id="9770183at2"/>
<dbReference type="InterPro" id="IPR011041">
    <property type="entry name" value="Quinoprot_gluc/sorb_DH_b-prop"/>
</dbReference>
<dbReference type="InterPro" id="IPR011042">
    <property type="entry name" value="6-blade_b-propeller_TolB-like"/>
</dbReference>
<dbReference type="RefSeq" id="WP_145186131.1">
    <property type="nucleotide sequence ID" value="NZ_CP036290.1"/>
</dbReference>
<keyword evidence="4" id="KW-1185">Reference proteome</keyword>
<evidence type="ECO:0000259" key="2">
    <source>
        <dbReference type="PROSITE" id="PS50093"/>
    </source>
</evidence>
<protein>
    <submittedName>
        <fullName evidence="3">Quinoprotein glucose dehydrogenase B</fullName>
        <ecNumber evidence="3">1.1.5.2</ecNumber>
    </submittedName>
</protein>
<dbReference type="InterPro" id="IPR035986">
    <property type="entry name" value="PKD_dom_sf"/>
</dbReference>
<evidence type="ECO:0000313" key="3">
    <source>
        <dbReference type="EMBL" id="QDU84491.1"/>
    </source>
</evidence>
<reference evidence="3 4" key="1">
    <citation type="submission" date="2019-02" db="EMBL/GenBank/DDBJ databases">
        <title>Deep-cultivation of Planctomycetes and their phenomic and genomic characterization uncovers novel biology.</title>
        <authorList>
            <person name="Wiegand S."/>
            <person name="Jogler M."/>
            <person name="Boedeker C."/>
            <person name="Pinto D."/>
            <person name="Vollmers J."/>
            <person name="Rivas-Marin E."/>
            <person name="Kohn T."/>
            <person name="Peeters S.H."/>
            <person name="Heuer A."/>
            <person name="Rast P."/>
            <person name="Oberbeckmann S."/>
            <person name="Bunk B."/>
            <person name="Jeske O."/>
            <person name="Meyerdierks A."/>
            <person name="Storesund J.E."/>
            <person name="Kallscheuer N."/>
            <person name="Luecker S."/>
            <person name="Lage O.M."/>
            <person name="Pohl T."/>
            <person name="Merkel B.J."/>
            <person name="Hornburger P."/>
            <person name="Mueller R.-W."/>
            <person name="Bruemmer F."/>
            <person name="Labrenz M."/>
            <person name="Spormann A.M."/>
            <person name="Op den Camp H."/>
            <person name="Overmann J."/>
            <person name="Amann R."/>
            <person name="Jetten M.S.M."/>
            <person name="Mascher T."/>
            <person name="Medema M.H."/>
            <person name="Devos D.P."/>
            <person name="Kaster A.-K."/>
            <person name="Ovreas L."/>
            <person name="Rohde M."/>
            <person name="Galperin M.Y."/>
            <person name="Jogler C."/>
        </authorList>
    </citation>
    <scope>NUCLEOTIDE SEQUENCE [LARGE SCALE GENOMIC DNA]</scope>
    <source>
        <strain evidence="3 4">Pla163</strain>
    </source>
</reference>
<dbReference type="InterPro" id="IPR022409">
    <property type="entry name" value="PKD/Chitinase_dom"/>
</dbReference>
<feature type="signal peptide" evidence="1">
    <location>
        <begin position="1"/>
        <end position="31"/>
    </location>
</feature>
<name>A0A518CZ34_9BACT</name>
<dbReference type="Pfam" id="PF07995">
    <property type="entry name" value="GSDH"/>
    <property type="match status" value="2"/>
</dbReference>
<sequence length="1172" mass="124437" precursor="true">MKLPHLPGSRTGVAAAFVFAFVALGAPRASADEPHLAEDFELTEVPGNWSRPVVLVFAPDGTLFVGEKPGRILVHDGTSAQTTPFLSMSAEVNSRDDRGLLGLALHPGFVPDGGATSWVYVAYTATPILGVNPLYDQDQKYSWSILARWKAITNGQNEIVADLTSKQILLGERLADGTAPDAMASLRDSHSNGSLIFGDDGSLMISCGDGAYFVGLDVGGVDDPGFDDFVHPVTGLRGQIPKDQDSGAFRAQDLRSLAGKVLRIDPETGLGLPSNPFYDGNPANLRSRVWSLGLRNAYRMAHLPGLGSSDPSLGDPGLFVVSDVGSQYYEELNLVDGPGLNFQWPCVEGADPQFLYSVYNRPDPNPFGYMDCGDPQVGVQTPPILAWTRFDPAALFPPSTPSLDHHGAPDGGFGGSAAVAGDFYTGGANYPNDYDGRLFVADYGDDWIRTLEFDQNFAVTAVHEFATDFDNVVDLERHSVTGEIHIVQLLDADGSNGHIWRVRYGDDGSPTADLALGFTPSAAPLLVTFDASGSSDPQGGPLVYTFDPGDGSTPVTTSADTVQHTYTVDGTYVASVTVEDVDTLTDTDAAEILVGVSPPLVEITSPDQGHELLTPDDVLVTGSGTDVDGFGPVSLDWSLFLHHNGHTHPSSTGAGASFLAQLGDHGTFGDLVFHELLLTGTTVGNTTSFARLWIYDERQVFDATGDATFIARLHELVPPIPQGTGNPDHEVLRDLFEVPATAPALGQFNTSHGGDQGADDWLGWELGTAPGPYDRIVGVDLTSGQINTTGGWFETLTVEVRENGVWTAVEDFDCDPPYPVGPVAPYLSSFTSYRMRFAPTAGDAVRVRGVPGGTIGFVSASELRVLTIAPNPLNGARDVTSEGSIIARVDELVPPGSLGKGNPNIALVHDGTEPSPGSASSLAQFASFHNGAQGSVDYYGYVFDQPYTFSALHFREGLHYFDGGWFEDMTVEVRMRDTDPWTPVTTQQISPPLQAPGPGTLSYEAFDLTFDPVIGREIRLVGTPGGSSAFTTISELRIVALANDPVVCPLETYGTGWPGNELELTTATPGRLGGPFALQVSNCVPSTLGWLAMSGGSADLDIGAGQRALIDPVANFTLYPFSVDATGTGIRKIGVPNNPNFTGVVLYFQAIAFDPQSPLLDLSNGLRIGLCP</sequence>
<evidence type="ECO:0000313" key="4">
    <source>
        <dbReference type="Proteomes" id="UP000319342"/>
    </source>
</evidence>
<proteinExistence type="predicted"/>
<dbReference type="PROSITE" id="PS50093">
    <property type="entry name" value="PKD"/>
    <property type="match status" value="1"/>
</dbReference>
<dbReference type="Gene3D" id="2.120.10.30">
    <property type="entry name" value="TolB, C-terminal domain"/>
    <property type="match status" value="1"/>
</dbReference>
<dbReference type="SUPFAM" id="SSF50952">
    <property type="entry name" value="Soluble quinoprotein glucose dehydrogenase"/>
    <property type="match status" value="1"/>
</dbReference>
<dbReference type="CDD" id="cd00146">
    <property type="entry name" value="PKD"/>
    <property type="match status" value="1"/>
</dbReference>
<dbReference type="Proteomes" id="UP000319342">
    <property type="component" value="Chromosome"/>
</dbReference>
<organism evidence="3 4">
    <name type="scientific">Rohdeia mirabilis</name>
    <dbReference type="NCBI Taxonomy" id="2528008"/>
    <lineage>
        <taxon>Bacteria</taxon>
        <taxon>Pseudomonadati</taxon>
        <taxon>Planctomycetota</taxon>
        <taxon>Planctomycetia</taxon>
        <taxon>Planctomycetia incertae sedis</taxon>
        <taxon>Rohdeia</taxon>
    </lineage>
</organism>
<dbReference type="Gene3D" id="2.60.40.10">
    <property type="entry name" value="Immunoglobulins"/>
    <property type="match status" value="1"/>
</dbReference>
<dbReference type="SMART" id="SM00089">
    <property type="entry name" value="PKD"/>
    <property type="match status" value="1"/>
</dbReference>
<evidence type="ECO:0000256" key="1">
    <source>
        <dbReference type="SAM" id="SignalP"/>
    </source>
</evidence>
<keyword evidence="1" id="KW-0732">Signal</keyword>
<dbReference type="InterPro" id="IPR000601">
    <property type="entry name" value="PKD_dom"/>
</dbReference>